<evidence type="ECO:0000256" key="4">
    <source>
        <dbReference type="ARBA" id="ARBA00023054"/>
    </source>
</evidence>
<dbReference type="InterPro" id="IPR001660">
    <property type="entry name" value="SAM"/>
</dbReference>
<dbReference type="InterPro" id="IPR013761">
    <property type="entry name" value="SAM/pointed_sf"/>
</dbReference>
<dbReference type="InterPro" id="IPR058914">
    <property type="entry name" value="LIPB1/2_CC"/>
</dbReference>
<gene>
    <name evidence="8" type="ORF">DPMN_001173</name>
</gene>
<feature type="compositionally biased region" description="Polar residues" evidence="6">
    <location>
        <begin position="209"/>
        <end position="238"/>
    </location>
</feature>
<accession>A0A9D4MHA1</accession>
<dbReference type="AlphaFoldDB" id="A0A9D4MHA1"/>
<keyword evidence="9" id="KW-1185">Reference proteome</keyword>
<feature type="domain" description="SAM" evidence="7">
    <location>
        <begin position="524"/>
        <end position="555"/>
    </location>
</feature>
<dbReference type="InterPro" id="IPR029515">
    <property type="entry name" value="Liprin"/>
</dbReference>
<dbReference type="GO" id="GO:0005829">
    <property type="term" value="C:cytosol"/>
    <property type="evidence" value="ECO:0007669"/>
    <property type="project" value="UniProtKB-ARBA"/>
</dbReference>
<name>A0A9D4MHA1_DREPO</name>
<dbReference type="GO" id="GO:0007528">
    <property type="term" value="P:neuromuscular junction development"/>
    <property type="evidence" value="ECO:0007669"/>
    <property type="project" value="TreeGrafter"/>
</dbReference>
<reference evidence="8" key="2">
    <citation type="submission" date="2020-11" db="EMBL/GenBank/DDBJ databases">
        <authorList>
            <person name="McCartney M.A."/>
            <person name="Auch B."/>
            <person name="Kono T."/>
            <person name="Mallez S."/>
            <person name="Becker A."/>
            <person name="Gohl D.M."/>
            <person name="Silverstein K.A.T."/>
            <person name="Koren S."/>
            <person name="Bechman K.B."/>
            <person name="Herman A."/>
            <person name="Abrahante J.E."/>
            <person name="Garbe J."/>
        </authorList>
    </citation>
    <scope>NUCLEOTIDE SEQUENCE</scope>
    <source>
        <strain evidence="8">Duluth1</strain>
        <tissue evidence="8">Whole animal</tissue>
    </source>
</reference>
<evidence type="ECO:0000256" key="1">
    <source>
        <dbReference type="ARBA" id="ARBA00007547"/>
    </source>
</evidence>
<proteinExistence type="inferred from homology"/>
<reference evidence="8" key="1">
    <citation type="journal article" date="2019" name="bioRxiv">
        <title>The Genome of the Zebra Mussel, Dreissena polymorpha: A Resource for Invasive Species Research.</title>
        <authorList>
            <person name="McCartney M.A."/>
            <person name="Auch B."/>
            <person name="Kono T."/>
            <person name="Mallez S."/>
            <person name="Zhang Y."/>
            <person name="Obille A."/>
            <person name="Becker A."/>
            <person name="Abrahante J.E."/>
            <person name="Garbe J."/>
            <person name="Badalamenti J.P."/>
            <person name="Herman A."/>
            <person name="Mangelson H."/>
            <person name="Liachko I."/>
            <person name="Sullivan S."/>
            <person name="Sone E.D."/>
            <person name="Koren S."/>
            <person name="Silverstein K.A.T."/>
            <person name="Beckman K.B."/>
            <person name="Gohl D.M."/>
        </authorList>
    </citation>
    <scope>NUCLEOTIDE SEQUENCE</scope>
    <source>
        <strain evidence="8">Duluth1</strain>
        <tissue evidence="8">Whole animal</tissue>
    </source>
</reference>
<comment type="caution">
    <text evidence="8">The sequence shown here is derived from an EMBL/GenBank/DDBJ whole genome shotgun (WGS) entry which is preliminary data.</text>
</comment>
<dbReference type="CDD" id="cd09566">
    <property type="entry name" value="SAM_liprin-beta1_2_repeat2"/>
    <property type="match status" value="1"/>
</dbReference>
<evidence type="ECO:0000313" key="8">
    <source>
        <dbReference type="EMBL" id="KAH3877310.1"/>
    </source>
</evidence>
<feature type="region of interest" description="Disordered" evidence="6">
    <location>
        <begin position="172"/>
        <end position="277"/>
    </location>
</feature>
<evidence type="ECO:0000256" key="3">
    <source>
        <dbReference type="ARBA" id="ARBA00022737"/>
    </source>
</evidence>
<evidence type="ECO:0000256" key="5">
    <source>
        <dbReference type="SAM" id="Coils"/>
    </source>
</evidence>
<feature type="non-terminal residue" evidence="8">
    <location>
        <position position="1"/>
    </location>
</feature>
<dbReference type="FunFam" id="1.10.150.50:FF:000007">
    <property type="entry name" value="Liprin-beta-1 isoform 1"/>
    <property type="match status" value="1"/>
</dbReference>
<organism evidence="8 9">
    <name type="scientific">Dreissena polymorpha</name>
    <name type="common">Zebra mussel</name>
    <name type="synonym">Mytilus polymorpha</name>
    <dbReference type="NCBI Taxonomy" id="45954"/>
    <lineage>
        <taxon>Eukaryota</taxon>
        <taxon>Metazoa</taxon>
        <taxon>Spiralia</taxon>
        <taxon>Lophotrochozoa</taxon>
        <taxon>Mollusca</taxon>
        <taxon>Bivalvia</taxon>
        <taxon>Autobranchia</taxon>
        <taxon>Heteroconchia</taxon>
        <taxon>Euheterodonta</taxon>
        <taxon>Imparidentia</taxon>
        <taxon>Neoheterodontei</taxon>
        <taxon>Myida</taxon>
        <taxon>Dreissenoidea</taxon>
        <taxon>Dreissenidae</taxon>
        <taxon>Dreissena</taxon>
    </lineage>
</organism>
<dbReference type="GO" id="GO:0048786">
    <property type="term" value="C:presynaptic active zone"/>
    <property type="evidence" value="ECO:0007669"/>
    <property type="project" value="TreeGrafter"/>
</dbReference>
<dbReference type="PROSITE" id="PS50105">
    <property type="entry name" value="SAM_DOMAIN"/>
    <property type="match status" value="3"/>
</dbReference>
<dbReference type="Proteomes" id="UP000828390">
    <property type="component" value="Unassembled WGS sequence"/>
</dbReference>
<protein>
    <recommendedName>
        <fullName evidence="7">SAM domain-containing protein</fullName>
    </recommendedName>
</protein>
<dbReference type="InterPro" id="IPR037618">
    <property type="entry name" value="LIPB1/2_SAM_2nd"/>
</dbReference>
<keyword evidence="4 5" id="KW-0175">Coiled coil</keyword>
<dbReference type="EMBL" id="JAIWYP010000001">
    <property type="protein sequence ID" value="KAH3877310.1"/>
    <property type="molecule type" value="Genomic_DNA"/>
</dbReference>
<dbReference type="PANTHER" id="PTHR12587:SF14">
    <property type="entry name" value="AT31531P"/>
    <property type="match status" value="1"/>
</dbReference>
<evidence type="ECO:0000256" key="2">
    <source>
        <dbReference type="ARBA" id="ARBA00022553"/>
    </source>
</evidence>
<keyword evidence="2" id="KW-0597">Phosphoprotein</keyword>
<dbReference type="SMART" id="SM00454">
    <property type="entry name" value="SAM"/>
    <property type="match status" value="3"/>
</dbReference>
<dbReference type="Gene3D" id="1.10.150.50">
    <property type="entry name" value="Transcription Factor, Ets-1"/>
    <property type="match status" value="3"/>
</dbReference>
<dbReference type="InterPro" id="IPR037617">
    <property type="entry name" value="LIPB1/2_SAM_1"/>
</dbReference>
<dbReference type="Pfam" id="PF07647">
    <property type="entry name" value="SAM_2"/>
    <property type="match status" value="1"/>
</dbReference>
<comment type="similarity">
    <text evidence="1">Belongs to the liprin family. Liprin-beta subfamily.</text>
</comment>
<evidence type="ECO:0000256" key="6">
    <source>
        <dbReference type="SAM" id="MobiDB-lite"/>
    </source>
</evidence>
<dbReference type="PANTHER" id="PTHR12587">
    <property type="entry name" value="LAR INTERACTING PROTEIN LIP -RELATED PROTEIN"/>
    <property type="match status" value="1"/>
</dbReference>
<sequence length="683" mass="77562">MPPFEEEEVYCFAHVGLLVGLSVGLSVTRSKDKVTELLTRSSLETHKLDLMAEISSLKIRLATAENERREMEERLRQSQRHITELEARLALKDAETAELRQKLARNGTLVPDVNEYEVDRLKMAVEALMSSNAEKDKRIDELRRLLRRYKKIEELVAQAQGRKVLDEILGMEDDTSSTSSTTPSVTNDITKTTDTTPLMADELRGEKNYSISPSATSTPVNSFSGMHGNLSSPPSTIASVKPTRRIQRSNSAEDITKKNNQKTPPPKRSADNVKRNGSYAQAEVVTDEEEGAHHPGEKHKKRRGFFRFFGRLKRSGSQDFQERAGTDEFRRGGIRATANARLGWSRDIKKDFDVNVPFSRWDKDRIVIWFNEIGLNMYLSDVKRWCRNGDQLLKASQHELEKDLYMRNPLHRKKLQLAMQAATGGSTNKAGDLDHTWVMRWLDDIGLPQYKDSFFEARVDGRMLHALTVEDLLSLKVSNELHHLSIKRGIQILRLNNFNPGCLKRRPTPDEGALHNIPGDVALWTNHRVMEWLRTIDLSEYAPNLRGSGVHGALMVLESRFNAELFAVLLSIPQQKTLLRRHLNTHFVTLVGNEIQIKKREQESSAGYIPLVPNAKVKKGKFGLFSHKRSRSETETDSFICPLDLALPLDRLKISALQYQEKEHDAKAAKEIGAFSKEITTLT</sequence>
<evidence type="ECO:0000259" key="7">
    <source>
        <dbReference type="PROSITE" id="PS50105"/>
    </source>
</evidence>
<dbReference type="Pfam" id="PF00536">
    <property type="entry name" value="SAM_1"/>
    <property type="match status" value="2"/>
</dbReference>
<dbReference type="SUPFAM" id="SSF47769">
    <property type="entry name" value="SAM/Pointed domain"/>
    <property type="match status" value="3"/>
</dbReference>
<feature type="compositionally biased region" description="Low complexity" evidence="6">
    <location>
        <begin position="176"/>
        <end position="196"/>
    </location>
</feature>
<dbReference type="InterPro" id="IPR037619">
    <property type="entry name" value="LIPB1/2_SAM_3rd"/>
</dbReference>
<evidence type="ECO:0000313" key="9">
    <source>
        <dbReference type="Proteomes" id="UP000828390"/>
    </source>
</evidence>
<feature type="coiled-coil region" evidence="5">
    <location>
        <begin position="47"/>
        <end position="162"/>
    </location>
</feature>
<dbReference type="CDD" id="cd09569">
    <property type="entry name" value="SAM_liprin-beta1_2_repeat3"/>
    <property type="match status" value="1"/>
</dbReference>
<dbReference type="FunFam" id="1.10.150.50:FF:000005">
    <property type="entry name" value="Liprin-beta-1 isoform 1"/>
    <property type="match status" value="1"/>
</dbReference>
<dbReference type="Pfam" id="PF26022">
    <property type="entry name" value="CC_Liprin_beta"/>
    <property type="match status" value="1"/>
</dbReference>
<feature type="domain" description="SAM" evidence="7">
    <location>
        <begin position="438"/>
        <end position="496"/>
    </location>
</feature>
<keyword evidence="3" id="KW-0677">Repeat</keyword>
<feature type="domain" description="SAM" evidence="7">
    <location>
        <begin position="361"/>
        <end position="420"/>
    </location>
</feature>
<dbReference type="CDD" id="cd09563">
    <property type="entry name" value="SAM_liprin-beta1_2_repeat1"/>
    <property type="match status" value="1"/>
</dbReference>